<gene>
    <name evidence="2" type="ORF">LITE_LOCUS38241</name>
</gene>
<accession>A0AAV0PG95</accession>
<dbReference type="Proteomes" id="UP001154282">
    <property type="component" value="Unassembled WGS sequence"/>
</dbReference>
<feature type="region of interest" description="Disordered" evidence="1">
    <location>
        <begin position="1"/>
        <end position="38"/>
    </location>
</feature>
<evidence type="ECO:0000313" key="2">
    <source>
        <dbReference type="EMBL" id="CAI0469635.1"/>
    </source>
</evidence>
<keyword evidence="3" id="KW-1185">Reference proteome</keyword>
<evidence type="ECO:0000313" key="3">
    <source>
        <dbReference type="Proteomes" id="UP001154282"/>
    </source>
</evidence>
<dbReference type="AlphaFoldDB" id="A0AAV0PG95"/>
<proteinExistence type="predicted"/>
<feature type="compositionally biased region" description="Polar residues" evidence="1">
    <location>
        <begin position="1"/>
        <end position="32"/>
    </location>
</feature>
<reference evidence="2" key="1">
    <citation type="submission" date="2022-08" db="EMBL/GenBank/DDBJ databases">
        <authorList>
            <person name="Gutierrez-Valencia J."/>
        </authorList>
    </citation>
    <scope>NUCLEOTIDE SEQUENCE</scope>
</reference>
<comment type="caution">
    <text evidence="2">The sequence shown here is derived from an EMBL/GenBank/DDBJ whole genome shotgun (WGS) entry which is preliminary data.</text>
</comment>
<protein>
    <submittedName>
        <fullName evidence="2">Uncharacterized protein</fullName>
    </submittedName>
</protein>
<dbReference type="EMBL" id="CAMGYJ010000008">
    <property type="protein sequence ID" value="CAI0469635.1"/>
    <property type="molecule type" value="Genomic_DNA"/>
</dbReference>
<organism evidence="2 3">
    <name type="scientific">Linum tenue</name>
    <dbReference type="NCBI Taxonomy" id="586396"/>
    <lineage>
        <taxon>Eukaryota</taxon>
        <taxon>Viridiplantae</taxon>
        <taxon>Streptophyta</taxon>
        <taxon>Embryophyta</taxon>
        <taxon>Tracheophyta</taxon>
        <taxon>Spermatophyta</taxon>
        <taxon>Magnoliopsida</taxon>
        <taxon>eudicotyledons</taxon>
        <taxon>Gunneridae</taxon>
        <taxon>Pentapetalae</taxon>
        <taxon>rosids</taxon>
        <taxon>fabids</taxon>
        <taxon>Malpighiales</taxon>
        <taxon>Linaceae</taxon>
        <taxon>Linum</taxon>
    </lineage>
</organism>
<name>A0AAV0PG95_9ROSI</name>
<sequence length="74" mass="8451">METSEGRNQGSKAKTGITTKPSSRGFLKSQTGKDAHRHNWHLHGCTTREMMYALFQEPPRSRTSTRILELYLSN</sequence>
<evidence type="ECO:0000256" key="1">
    <source>
        <dbReference type="SAM" id="MobiDB-lite"/>
    </source>
</evidence>